<dbReference type="PANTHER" id="PTHR30204">
    <property type="entry name" value="REDOX-CYCLING DRUG-SENSING TRANSCRIPTIONAL ACTIVATOR SOXR"/>
    <property type="match status" value="1"/>
</dbReference>
<reference evidence="4 5" key="1">
    <citation type="submission" date="2024-04" db="EMBL/GenBank/DDBJ databases">
        <title>Defined microbial consortia suppress multidrug-resistant proinflammatory Enterobacteriaceae via ecological control.</title>
        <authorList>
            <person name="Furuichi M."/>
            <person name="Kawaguchi T."/>
            <person name="Pust M."/>
            <person name="Yasuma K."/>
            <person name="Plichta D."/>
            <person name="Hasegawa N."/>
            <person name="Ohya T."/>
            <person name="Bhattarai S."/>
            <person name="Sasajima S."/>
            <person name="Aoto Y."/>
            <person name="Tuganbaev T."/>
            <person name="Yaginuma M."/>
            <person name="Ueda M."/>
            <person name="Okahashi N."/>
            <person name="Amafuji K."/>
            <person name="Kiridooshi Y."/>
            <person name="Sugita K."/>
            <person name="Strazar M."/>
            <person name="Skelly A."/>
            <person name="Suda W."/>
            <person name="Hattori M."/>
            <person name="Nakamoto N."/>
            <person name="Caballero S."/>
            <person name="Norman J."/>
            <person name="Olle B."/>
            <person name="Tanoue T."/>
            <person name="Arita M."/>
            <person name="Bucci V."/>
            <person name="Atarashi K."/>
            <person name="Xavier R."/>
            <person name="Honda K."/>
        </authorList>
    </citation>
    <scope>NUCLEOTIDE SEQUENCE [LARGE SCALE GENOMIC DNA]</scope>
    <source>
        <strain evidence="5">f13</strain>
    </source>
</reference>
<evidence type="ECO:0000256" key="1">
    <source>
        <dbReference type="ARBA" id="ARBA00023125"/>
    </source>
</evidence>
<evidence type="ECO:0000256" key="2">
    <source>
        <dbReference type="SAM" id="Coils"/>
    </source>
</evidence>
<evidence type="ECO:0000313" key="4">
    <source>
        <dbReference type="EMBL" id="GAA6268142.1"/>
    </source>
</evidence>
<proteinExistence type="predicted"/>
<dbReference type="PANTHER" id="PTHR30204:SF82">
    <property type="entry name" value="TRANSCRIPTIONAL REGULATOR, MERR FAMILY"/>
    <property type="match status" value="1"/>
</dbReference>
<keyword evidence="1" id="KW-0238">DNA-binding</keyword>
<keyword evidence="5" id="KW-1185">Reference proteome</keyword>
<accession>A0ABQ0AVU4</accession>
<dbReference type="Proteomes" id="UP001600894">
    <property type="component" value="Unassembled WGS sequence"/>
</dbReference>
<dbReference type="InterPro" id="IPR047057">
    <property type="entry name" value="MerR_fam"/>
</dbReference>
<feature type="coiled-coil region" evidence="2">
    <location>
        <begin position="83"/>
        <end position="110"/>
    </location>
</feature>
<dbReference type="Pfam" id="PF13411">
    <property type="entry name" value="MerR_1"/>
    <property type="match status" value="1"/>
</dbReference>
<gene>
    <name evidence="4" type="ORF">F130042H8_12020</name>
</gene>
<dbReference type="PROSITE" id="PS50937">
    <property type="entry name" value="HTH_MERR_2"/>
    <property type="match status" value="1"/>
</dbReference>
<dbReference type="Gene3D" id="1.10.1660.10">
    <property type="match status" value="1"/>
</dbReference>
<protein>
    <submittedName>
        <fullName evidence="4">MerR family transcriptional regulator</fullName>
    </submittedName>
</protein>
<dbReference type="RefSeq" id="WP_176254749.1">
    <property type="nucleotide sequence ID" value="NZ_BAABXL010000001.1"/>
</dbReference>
<dbReference type="InterPro" id="IPR009061">
    <property type="entry name" value="DNA-bd_dom_put_sf"/>
</dbReference>
<organism evidence="4 5">
    <name type="scientific">Enterocloster alcoholdehydrogenati</name>
    <dbReference type="NCBI Taxonomy" id="2547410"/>
    <lineage>
        <taxon>Bacteria</taxon>
        <taxon>Bacillati</taxon>
        <taxon>Bacillota</taxon>
        <taxon>Clostridia</taxon>
        <taxon>Lachnospirales</taxon>
        <taxon>Lachnospiraceae</taxon>
        <taxon>Enterocloster</taxon>
    </lineage>
</organism>
<dbReference type="SMART" id="SM00422">
    <property type="entry name" value="HTH_MERR"/>
    <property type="match status" value="1"/>
</dbReference>
<sequence length="145" mass="17105">MEYSIKEVSQMTNIPATTLRYYDKEGLLPFLERKESGYRVFHDSDLTMLQLLECLKSTGMSIREMKQFAKWAQEGDASLQKRYDMFLERRKAVEQQMENLSKMLAILNHKCLYYETALQTGSEKNIMQKDTLPYADEFLCRKCKS</sequence>
<dbReference type="EMBL" id="BAABXL010000001">
    <property type="protein sequence ID" value="GAA6268142.1"/>
    <property type="molecule type" value="Genomic_DNA"/>
</dbReference>
<dbReference type="CDD" id="cd01109">
    <property type="entry name" value="HTH_YyaN"/>
    <property type="match status" value="1"/>
</dbReference>
<dbReference type="SUPFAM" id="SSF46955">
    <property type="entry name" value="Putative DNA-binding domain"/>
    <property type="match status" value="1"/>
</dbReference>
<keyword evidence="2" id="KW-0175">Coiled coil</keyword>
<comment type="caution">
    <text evidence="4">The sequence shown here is derived from an EMBL/GenBank/DDBJ whole genome shotgun (WGS) entry which is preliminary data.</text>
</comment>
<evidence type="ECO:0000259" key="3">
    <source>
        <dbReference type="PROSITE" id="PS50937"/>
    </source>
</evidence>
<name>A0ABQ0AVU4_9FIRM</name>
<evidence type="ECO:0000313" key="5">
    <source>
        <dbReference type="Proteomes" id="UP001600894"/>
    </source>
</evidence>
<feature type="domain" description="HTH merR-type" evidence="3">
    <location>
        <begin position="1"/>
        <end position="71"/>
    </location>
</feature>
<dbReference type="InterPro" id="IPR000551">
    <property type="entry name" value="MerR-type_HTH_dom"/>
</dbReference>